<keyword evidence="1" id="KW-1133">Transmembrane helix</keyword>
<dbReference type="Proteomes" id="UP000612456">
    <property type="component" value="Unassembled WGS sequence"/>
</dbReference>
<reference evidence="2" key="1">
    <citation type="journal article" date="2014" name="Int. J. Syst. Evol. Microbiol.">
        <title>Complete genome sequence of Corynebacterium casei LMG S-19264T (=DSM 44701T), isolated from a smear-ripened cheese.</title>
        <authorList>
            <consortium name="US DOE Joint Genome Institute (JGI-PGF)"/>
            <person name="Walter F."/>
            <person name="Albersmeier A."/>
            <person name="Kalinowski J."/>
            <person name="Ruckert C."/>
        </authorList>
    </citation>
    <scope>NUCLEOTIDE SEQUENCE</scope>
    <source>
        <strain evidence="2">CGMCC 1.15178</strain>
    </source>
</reference>
<accession>A0A916Z4H5</accession>
<evidence type="ECO:0000313" key="2">
    <source>
        <dbReference type="EMBL" id="GGD76364.1"/>
    </source>
</evidence>
<keyword evidence="1" id="KW-0812">Transmembrane</keyword>
<evidence type="ECO:0008006" key="4">
    <source>
        <dbReference type="Google" id="ProtNLM"/>
    </source>
</evidence>
<dbReference type="AlphaFoldDB" id="A0A916Z4H5"/>
<dbReference type="EMBL" id="BMHP01000002">
    <property type="protein sequence ID" value="GGD76364.1"/>
    <property type="molecule type" value="Genomic_DNA"/>
</dbReference>
<reference evidence="2" key="2">
    <citation type="submission" date="2020-09" db="EMBL/GenBank/DDBJ databases">
        <authorList>
            <person name="Sun Q."/>
            <person name="Zhou Y."/>
        </authorList>
    </citation>
    <scope>NUCLEOTIDE SEQUENCE</scope>
    <source>
        <strain evidence="2">CGMCC 1.15178</strain>
    </source>
</reference>
<keyword evidence="3" id="KW-1185">Reference proteome</keyword>
<feature type="transmembrane region" description="Helical" evidence="1">
    <location>
        <begin position="6"/>
        <end position="23"/>
    </location>
</feature>
<evidence type="ECO:0000256" key="1">
    <source>
        <dbReference type="SAM" id="Phobius"/>
    </source>
</evidence>
<proteinExistence type="predicted"/>
<dbReference type="InterPro" id="IPR019277">
    <property type="entry name" value="DUF2304"/>
</dbReference>
<feature type="transmembrane region" description="Helical" evidence="1">
    <location>
        <begin position="30"/>
        <end position="51"/>
    </location>
</feature>
<name>A0A916Z4H5_9BACL</name>
<gene>
    <name evidence="2" type="ORF">GCM10010911_38030</name>
</gene>
<dbReference type="RefSeq" id="WP_188993528.1">
    <property type="nucleotide sequence ID" value="NZ_BMHP01000002.1"/>
</dbReference>
<keyword evidence="1" id="KW-0472">Membrane</keyword>
<feature type="transmembrane region" description="Helical" evidence="1">
    <location>
        <begin position="57"/>
        <end position="80"/>
    </location>
</feature>
<comment type="caution">
    <text evidence="2">The sequence shown here is derived from an EMBL/GenBank/DDBJ whole genome shotgun (WGS) entry which is preliminary data.</text>
</comment>
<dbReference type="Pfam" id="PF10066">
    <property type="entry name" value="DUF2304"/>
    <property type="match status" value="1"/>
</dbReference>
<evidence type="ECO:0000313" key="3">
    <source>
        <dbReference type="Proteomes" id="UP000612456"/>
    </source>
</evidence>
<sequence>MNQIVSLLITLMFLILIISLTVTHRLRDRYAFLWLITAVAGVIAAICIPLLNKFALWIGIYYMPTFVFMMTILFILGLLVRQTISLSNQSDRIKTLTQEFAMMEKKMLEMQHIIEGRETR</sequence>
<organism evidence="2 3">
    <name type="scientific">Paenibacillus nasutitermitis</name>
    <dbReference type="NCBI Taxonomy" id="1652958"/>
    <lineage>
        <taxon>Bacteria</taxon>
        <taxon>Bacillati</taxon>
        <taxon>Bacillota</taxon>
        <taxon>Bacilli</taxon>
        <taxon>Bacillales</taxon>
        <taxon>Paenibacillaceae</taxon>
        <taxon>Paenibacillus</taxon>
    </lineage>
</organism>
<protein>
    <recommendedName>
        <fullName evidence="4">DUF2304 domain-containing protein</fullName>
    </recommendedName>
</protein>